<organism evidence="7 8">
    <name type="scientific">Marinococcus luteus</name>
    <dbReference type="NCBI Taxonomy" id="1122204"/>
    <lineage>
        <taxon>Bacteria</taxon>
        <taxon>Bacillati</taxon>
        <taxon>Bacillota</taxon>
        <taxon>Bacilli</taxon>
        <taxon>Bacillales</taxon>
        <taxon>Bacillaceae</taxon>
        <taxon>Marinococcus</taxon>
    </lineage>
</organism>
<evidence type="ECO:0000313" key="7">
    <source>
        <dbReference type="EMBL" id="SDW95028.1"/>
    </source>
</evidence>
<feature type="transmembrane region" description="Helical" evidence="6">
    <location>
        <begin position="145"/>
        <end position="169"/>
    </location>
</feature>
<dbReference type="RefSeq" id="WP_091616530.1">
    <property type="nucleotide sequence ID" value="NZ_FNNC01000007.1"/>
</dbReference>
<dbReference type="AlphaFoldDB" id="A0A1H2XQQ6"/>
<evidence type="ECO:0000256" key="5">
    <source>
        <dbReference type="ARBA" id="ARBA00023136"/>
    </source>
</evidence>
<comment type="subcellular location">
    <subcellularLocation>
        <location evidence="1">Cell membrane</location>
        <topology evidence="1">Multi-pass membrane protein</topology>
    </subcellularLocation>
</comment>
<feature type="transmembrane region" description="Helical" evidence="6">
    <location>
        <begin position="68"/>
        <end position="90"/>
    </location>
</feature>
<dbReference type="STRING" id="1122204.SAMN05421781_2865"/>
<gene>
    <name evidence="7" type="ORF">SAMN05421781_2865</name>
</gene>
<feature type="transmembrane region" description="Helical" evidence="6">
    <location>
        <begin position="38"/>
        <end position="56"/>
    </location>
</feature>
<dbReference type="EMBL" id="FNNC01000007">
    <property type="protein sequence ID" value="SDW95028.1"/>
    <property type="molecule type" value="Genomic_DNA"/>
</dbReference>
<protein>
    <submittedName>
        <fullName evidence="7">Putative membrane protein</fullName>
    </submittedName>
</protein>
<evidence type="ECO:0000256" key="3">
    <source>
        <dbReference type="ARBA" id="ARBA00022692"/>
    </source>
</evidence>
<name>A0A1H2XQQ6_9BACI</name>
<sequence>MTTSHYMAEGVLAAPFVIVCLLYLAAAFRDAAWPVYRIGLFAVGTAAAVVSVLGPLPRMAHDSFVIHMTGHLLLGMLAPLCMVLAAPVTLALRTLPVPSAKKLSKLLRSRFVAIVSHPLTATVLNIGGLWLLYTTGLYASMHESVVVYTAVHIHIFLAGYVFTASIIYIDPAPHRYSFLFRSGVLVTALAGHGILSKYLYASPPPGVGQEAAQAGSMLMYYGGDAADIAIMVILCWHWYKAARPRQEEAMAA</sequence>
<dbReference type="Pfam" id="PF09678">
    <property type="entry name" value="Caa3_CtaG"/>
    <property type="match status" value="1"/>
</dbReference>
<feature type="transmembrane region" description="Helical" evidence="6">
    <location>
        <begin position="6"/>
        <end position="26"/>
    </location>
</feature>
<dbReference type="InterPro" id="IPR019108">
    <property type="entry name" value="Caa3_assmbl_CtaG-rel"/>
</dbReference>
<reference evidence="7 8" key="1">
    <citation type="submission" date="2016-10" db="EMBL/GenBank/DDBJ databases">
        <authorList>
            <person name="de Groot N.N."/>
        </authorList>
    </citation>
    <scope>NUCLEOTIDE SEQUENCE [LARGE SCALE GENOMIC DNA]</scope>
    <source>
        <strain evidence="7 8">DSM 23126</strain>
    </source>
</reference>
<feature type="transmembrane region" description="Helical" evidence="6">
    <location>
        <begin position="178"/>
        <end position="200"/>
    </location>
</feature>
<evidence type="ECO:0000256" key="1">
    <source>
        <dbReference type="ARBA" id="ARBA00004651"/>
    </source>
</evidence>
<evidence type="ECO:0000256" key="2">
    <source>
        <dbReference type="ARBA" id="ARBA00022475"/>
    </source>
</evidence>
<accession>A0A1H2XQQ6</accession>
<evidence type="ECO:0000256" key="6">
    <source>
        <dbReference type="SAM" id="Phobius"/>
    </source>
</evidence>
<keyword evidence="2" id="KW-1003">Cell membrane</keyword>
<dbReference type="Proteomes" id="UP000199488">
    <property type="component" value="Unassembled WGS sequence"/>
</dbReference>
<evidence type="ECO:0000313" key="8">
    <source>
        <dbReference type="Proteomes" id="UP000199488"/>
    </source>
</evidence>
<keyword evidence="8" id="KW-1185">Reference proteome</keyword>
<feature type="transmembrane region" description="Helical" evidence="6">
    <location>
        <begin position="111"/>
        <end position="133"/>
    </location>
</feature>
<evidence type="ECO:0000256" key="4">
    <source>
        <dbReference type="ARBA" id="ARBA00022989"/>
    </source>
</evidence>
<dbReference type="GO" id="GO:0005886">
    <property type="term" value="C:plasma membrane"/>
    <property type="evidence" value="ECO:0007669"/>
    <property type="project" value="UniProtKB-SubCell"/>
</dbReference>
<dbReference type="OrthoDB" id="5024156at2"/>
<proteinExistence type="predicted"/>
<keyword evidence="5 6" id="KW-0472">Membrane</keyword>
<keyword evidence="4 6" id="KW-1133">Transmembrane helix</keyword>
<keyword evidence="3 6" id="KW-0812">Transmembrane</keyword>
<feature type="transmembrane region" description="Helical" evidence="6">
    <location>
        <begin position="220"/>
        <end position="239"/>
    </location>
</feature>